<dbReference type="EMBL" id="JBHSSE010000002">
    <property type="protein sequence ID" value="MFC6200479.1"/>
    <property type="molecule type" value="Genomic_DNA"/>
</dbReference>
<reference evidence="3" key="1">
    <citation type="journal article" date="2019" name="Int. J. Syst. Evol. Microbiol.">
        <title>The Global Catalogue of Microorganisms (GCM) 10K type strain sequencing project: providing services to taxonomists for standard genome sequencing and annotation.</title>
        <authorList>
            <consortium name="The Broad Institute Genomics Platform"/>
            <consortium name="The Broad Institute Genome Sequencing Center for Infectious Disease"/>
            <person name="Wu L."/>
            <person name="Ma J."/>
        </authorList>
    </citation>
    <scope>NUCLEOTIDE SEQUENCE [LARGE SCALE GENOMIC DNA]</scope>
    <source>
        <strain evidence="3">CCM 8930</strain>
    </source>
</reference>
<dbReference type="RefSeq" id="WP_137616248.1">
    <property type="nucleotide sequence ID" value="NZ_BJDI01000007.1"/>
</dbReference>
<evidence type="ECO:0008006" key="4">
    <source>
        <dbReference type="Google" id="ProtNLM"/>
    </source>
</evidence>
<gene>
    <name evidence="2" type="ORF">ACFP1L_01050</name>
</gene>
<sequence length="120" mass="13371">MQRNSTKFSLLVGLLLLLGGLAACDQRNPEVLKSAHWQLLVTTPKRMTVGQAKFTKQKLVVKTCNGSVESWPYDFNSDDDLVIQTGRYAGTYALANQGKNFQLVPITGTTQTLEIQRQKK</sequence>
<dbReference type="PROSITE" id="PS51257">
    <property type="entry name" value="PROKAR_LIPOPROTEIN"/>
    <property type="match status" value="1"/>
</dbReference>
<keyword evidence="1" id="KW-0732">Signal</keyword>
<proteinExistence type="predicted"/>
<comment type="caution">
    <text evidence="2">The sequence shown here is derived from an EMBL/GenBank/DDBJ whole genome shotgun (WGS) entry which is preliminary data.</text>
</comment>
<accession>A0ABW1SGZ1</accession>
<name>A0ABW1SGZ1_9LACO</name>
<evidence type="ECO:0000313" key="3">
    <source>
        <dbReference type="Proteomes" id="UP001596171"/>
    </source>
</evidence>
<feature type="chain" id="PRO_5047343544" description="Lipoprotein" evidence="1">
    <location>
        <begin position="24"/>
        <end position="120"/>
    </location>
</feature>
<evidence type="ECO:0000313" key="2">
    <source>
        <dbReference type="EMBL" id="MFC6200479.1"/>
    </source>
</evidence>
<dbReference type="Proteomes" id="UP001596171">
    <property type="component" value="Unassembled WGS sequence"/>
</dbReference>
<keyword evidence="3" id="KW-1185">Reference proteome</keyword>
<evidence type="ECO:0000256" key="1">
    <source>
        <dbReference type="SAM" id="SignalP"/>
    </source>
</evidence>
<feature type="signal peptide" evidence="1">
    <location>
        <begin position="1"/>
        <end position="23"/>
    </location>
</feature>
<organism evidence="2 3">
    <name type="scientific">Lactiplantibacillus nangangensis</name>
    <dbReference type="NCBI Taxonomy" id="2559917"/>
    <lineage>
        <taxon>Bacteria</taxon>
        <taxon>Bacillati</taxon>
        <taxon>Bacillota</taxon>
        <taxon>Bacilli</taxon>
        <taxon>Lactobacillales</taxon>
        <taxon>Lactobacillaceae</taxon>
        <taxon>Lactiplantibacillus</taxon>
    </lineage>
</organism>
<protein>
    <recommendedName>
        <fullName evidence="4">Lipoprotein</fullName>
    </recommendedName>
</protein>